<reference evidence="2" key="1">
    <citation type="journal article" date="2015" name="Nature">
        <title>Complex archaea that bridge the gap between prokaryotes and eukaryotes.</title>
        <authorList>
            <person name="Spang A."/>
            <person name="Saw J.H."/>
            <person name="Jorgensen S.L."/>
            <person name="Zaremba-Niedzwiedzka K."/>
            <person name="Martijn J."/>
            <person name="Lind A.E."/>
            <person name="van Eijk R."/>
            <person name="Schleper C."/>
            <person name="Guy L."/>
            <person name="Ettema T.J."/>
        </authorList>
    </citation>
    <scope>NUCLEOTIDE SEQUENCE</scope>
</reference>
<organism evidence="2">
    <name type="scientific">marine sediment metagenome</name>
    <dbReference type="NCBI Taxonomy" id="412755"/>
    <lineage>
        <taxon>unclassified sequences</taxon>
        <taxon>metagenomes</taxon>
        <taxon>ecological metagenomes</taxon>
    </lineage>
</organism>
<gene>
    <name evidence="2" type="ORF">LCGC14_0071080</name>
</gene>
<dbReference type="AlphaFoldDB" id="A0A0F9VPV5"/>
<proteinExistence type="predicted"/>
<name>A0A0F9VPV5_9ZZZZ</name>
<protein>
    <submittedName>
        <fullName evidence="2">Uncharacterized protein</fullName>
    </submittedName>
</protein>
<comment type="caution">
    <text evidence="2">The sequence shown here is derived from an EMBL/GenBank/DDBJ whole genome shotgun (WGS) entry which is preliminary data.</text>
</comment>
<sequence>MYKNFDEIEYNLKRLKLERQIALEELKGLKQDVQEDLSPYNWVSTAFSAAKKFGMLYIMRKVVK</sequence>
<dbReference type="EMBL" id="LAZR01000017">
    <property type="protein sequence ID" value="KKO06095.1"/>
    <property type="molecule type" value="Genomic_DNA"/>
</dbReference>
<accession>A0A0F9VPV5</accession>
<keyword evidence="1" id="KW-0175">Coiled coil</keyword>
<evidence type="ECO:0000256" key="1">
    <source>
        <dbReference type="SAM" id="Coils"/>
    </source>
</evidence>
<evidence type="ECO:0000313" key="2">
    <source>
        <dbReference type="EMBL" id="KKO06095.1"/>
    </source>
</evidence>
<feature type="coiled-coil region" evidence="1">
    <location>
        <begin position="5"/>
        <end position="32"/>
    </location>
</feature>